<protein>
    <submittedName>
        <fullName evidence="1">Uncharacterized protein</fullName>
    </submittedName>
</protein>
<accession>A0A0B6YDG9</accession>
<feature type="non-terminal residue" evidence="1">
    <location>
        <position position="1"/>
    </location>
</feature>
<dbReference type="InterPro" id="IPR013783">
    <property type="entry name" value="Ig-like_fold"/>
</dbReference>
<feature type="non-terminal residue" evidence="1">
    <location>
        <position position="67"/>
    </location>
</feature>
<dbReference type="GO" id="GO:0005929">
    <property type="term" value="C:cilium"/>
    <property type="evidence" value="ECO:0007669"/>
    <property type="project" value="TreeGrafter"/>
</dbReference>
<organism evidence="1">
    <name type="scientific">Arion vulgaris</name>
    <dbReference type="NCBI Taxonomy" id="1028688"/>
    <lineage>
        <taxon>Eukaryota</taxon>
        <taxon>Metazoa</taxon>
        <taxon>Spiralia</taxon>
        <taxon>Lophotrochozoa</taxon>
        <taxon>Mollusca</taxon>
        <taxon>Gastropoda</taxon>
        <taxon>Heterobranchia</taxon>
        <taxon>Euthyneura</taxon>
        <taxon>Panpulmonata</taxon>
        <taxon>Eupulmonata</taxon>
        <taxon>Stylommatophora</taxon>
        <taxon>Helicina</taxon>
        <taxon>Arionoidea</taxon>
        <taxon>Arionidae</taxon>
        <taxon>Arion</taxon>
    </lineage>
</organism>
<dbReference type="PANTHER" id="PTHR46348:SF1">
    <property type="entry name" value="DELETED IN LUNG AND ESOPHAGEAL CANCER PROTEIN 1"/>
    <property type="match status" value="1"/>
</dbReference>
<dbReference type="AlphaFoldDB" id="A0A0B6YDG9"/>
<dbReference type="InterPro" id="IPR033304">
    <property type="entry name" value="DLEC1"/>
</dbReference>
<dbReference type="GO" id="GO:0015631">
    <property type="term" value="F:tubulin binding"/>
    <property type="evidence" value="ECO:0007669"/>
    <property type="project" value="TreeGrafter"/>
</dbReference>
<reference evidence="1" key="1">
    <citation type="submission" date="2014-12" db="EMBL/GenBank/DDBJ databases">
        <title>Insight into the proteome of Arion vulgaris.</title>
        <authorList>
            <person name="Aradska J."/>
            <person name="Bulat T."/>
            <person name="Smidak R."/>
            <person name="Sarate P."/>
            <person name="Gangsoo J."/>
            <person name="Sialana F."/>
            <person name="Bilban M."/>
            <person name="Lubec G."/>
        </authorList>
    </citation>
    <scope>NUCLEOTIDE SEQUENCE</scope>
    <source>
        <tissue evidence="1">Skin</tissue>
    </source>
</reference>
<sequence length="67" mass="7466">VNIGPGSKTAEKAKQDYSKLVLRRKKGAAFMVQPPNGELKPFTTQIIQISAYNDLWGSYNDNLILKV</sequence>
<dbReference type="EMBL" id="HACG01007328">
    <property type="protein sequence ID" value="CEK54193.1"/>
    <property type="molecule type" value="Transcribed_RNA"/>
</dbReference>
<evidence type="ECO:0000313" key="1">
    <source>
        <dbReference type="EMBL" id="CEK54193.1"/>
    </source>
</evidence>
<dbReference type="Gene3D" id="2.60.40.10">
    <property type="entry name" value="Immunoglobulins"/>
    <property type="match status" value="1"/>
</dbReference>
<dbReference type="GO" id="GO:0008285">
    <property type="term" value="P:negative regulation of cell population proliferation"/>
    <property type="evidence" value="ECO:0007669"/>
    <property type="project" value="InterPro"/>
</dbReference>
<name>A0A0B6YDG9_9EUPU</name>
<gene>
    <name evidence="1" type="primary">ORF22173</name>
</gene>
<dbReference type="PANTHER" id="PTHR46348">
    <property type="entry name" value="DELETED IN LUNG AND ESOPHAGEAL CANCER PROTEIN 1"/>
    <property type="match status" value="1"/>
</dbReference>
<dbReference type="GO" id="GO:0005737">
    <property type="term" value="C:cytoplasm"/>
    <property type="evidence" value="ECO:0007669"/>
    <property type="project" value="TreeGrafter"/>
</dbReference>
<proteinExistence type="predicted"/>